<evidence type="ECO:0000313" key="1">
    <source>
        <dbReference type="EMBL" id="PSN86889.1"/>
    </source>
</evidence>
<proteinExistence type="predicted"/>
<dbReference type="PIRSF" id="PIRSF005357">
    <property type="entry name" value="UCP005357"/>
    <property type="match status" value="1"/>
</dbReference>
<dbReference type="EMBL" id="NEXD01000001">
    <property type="protein sequence ID" value="PSN86889.1"/>
    <property type="molecule type" value="Genomic_DNA"/>
</dbReference>
<reference evidence="1 2" key="1">
    <citation type="submission" date="2017-04" db="EMBL/GenBank/DDBJ databases">
        <title>Novel microbial lineages endemic to geothermal iron-oxide mats fill important gaps in the evolutionary history of Archaea.</title>
        <authorList>
            <person name="Jay Z.J."/>
            <person name="Beam J.P."/>
            <person name="Dlakic M."/>
            <person name="Rusch D.B."/>
            <person name="Kozubal M.A."/>
            <person name="Inskeep W.P."/>
        </authorList>
    </citation>
    <scope>NUCLEOTIDE SEQUENCE [LARGE SCALE GENOMIC DNA]</scope>
    <source>
        <strain evidence="1">BE_D</strain>
    </source>
</reference>
<evidence type="ECO:0008006" key="3">
    <source>
        <dbReference type="Google" id="ProtNLM"/>
    </source>
</evidence>
<dbReference type="Proteomes" id="UP000240569">
    <property type="component" value="Unassembled WGS sequence"/>
</dbReference>
<name>A0A2R6AKI2_9ARCH</name>
<comment type="caution">
    <text evidence="1">The sequence shown here is derived from an EMBL/GenBank/DDBJ whole genome shotgun (WGS) entry which is preliminary data.</text>
</comment>
<dbReference type="PANTHER" id="PTHR39662">
    <property type="entry name" value="DUF354 DOMAIN-CONTAINING PROTEIN-RELATED"/>
    <property type="match status" value="1"/>
</dbReference>
<dbReference type="SUPFAM" id="SSF53756">
    <property type="entry name" value="UDP-Glycosyltransferase/glycogen phosphorylase"/>
    <property type="match status" value="1"/>
</dbReference>
<dbReference type="Gene3D" id="3.40.50.2000">
    <property type="entry name" value="Glycogen Phosphorylase B"/>
    <property type="match status" value="1"/>
</dbReference>
<evidence type="ECO:0000313" key="2">
    <source>
        <dbReference type="Proteomes" id="UP000240569"/>
    </source>
</evidence>
<accession>A0A2R6AKI2</accession>
<dbReference type="InterPro" id="IPR007152">
    <property type="entry name" value="DUF354"/>
</dbReference>
<gene>
    <name evidence="1" type="ORF">B9Q02_00325</name>
</gene>
<dbReference type="PANTHER" id="PTHR39662:SF1">
    <property type="entry name" value="DUF354 DOMAIN-CONTAINING PROTEIN"/>
    <property type="match status" value="1"/>
</dbReference>
<sequence length="342" mass="39207">MQTIWFDALTPKHLRIAKYVKEIAERKGYYFLLTSRQYDELSDMTKILGLNPLFIGKHGKTLQEKMIYSAERLCKLLEIVENYDIKYIICHASPEATRIGFGFGIETININDSPHAEAVARLTIPLTSRLLSSAFIPEKEWLKYGLKKSALIKYKGLEVVSWLKRERPISVELDLQRPVVLFRPEEVKASYLNSKFESSYLTPLIRKAMQQLKFSLVVLPRYDSQRIAFKEEIPDALILEKGIDGLSIIEACDIFIGGGGTMTWEAALLGKPTLFAFPNEIYISKALRRMGLLKRVESSNFISVLKKILSRLGFYKKQSKLKAEHVLTLMEDPLDIIENLIR</sequence>
<dbReference type="Pfam" id="PF04007">
    <property type="entry name" value="DUF354"/>
    <property type="match status" value="1"/>
</dbReference>
<protein>
    <recommendedName>
        <fullName evidence="3">Lipid-A-disaccharide synthase</fullName>
    </recommendedName>
</protein>
<organism evidence="1 2">
    <name type="scientific">Candidatus Marsarchaeota G1 archaeon BE_D</name>
    <dbReference type="NCBI Taxonomy" id="1978156"/>
    <lineage>
        <taxon>Archaea</taxon>
        <taxon>Candidatus Marsarchaeota</taxon>
        <taxon>Candidatus Marsarchaeota group 1</taxon>
    </lineage>
</organism>
<dbReference type="AlphaFoldDB" id="A0A2R6AKI2"/>